<evidence type="ECO:0000313" key="4">
    <source>
        <dbReference type="EMBL" id="MFC1434990.1"/>
    </source>
</evidence>
<comment type="caution">
    <text evidence="4">The sequence shown here is derived from an EMBL/GenBank/DDBJ whole genome shotgun (WGS) entry which is preliminary data.</text>
</comment>
<protein>
    <submittedName>
        <fullName evidence="4">PQQ-binding-like beta-propeller repeat protein</fullName>
    </submittedName>
</protein>
<feature type="region of interest" description="Disordered" evidence="1">
    <location>
        <begin position="1"/>
        <end position="86"/>
    </location>
</feature>
<dbReference type="RefSeq" id="WP_380557683.1">
    <property type="nucleotide sequence ID" value="NZ_JBHEZY010000016.1"/>
</dbReference>
<feature type="compositionally biased region" description="Low complexity" evidence="1">
    <location>
        <begin position="15"/>
        <end position="44"/>
    </location>
</feature>
<dbReference type="InterPro" id="IPR015943">
    <property type="entry name" value="WD40/YVTN_repeat-like_dom_sf"/>
</dbReference>
<organism evidence="4 5">
    <name type="scientific">Streptacidiphilus alkalitolerans</name>
    <dbReference type="NCBI Taxonomy" id="3342712"/>
    <lineage>
        <taxon>Bacteria</taxon>
        <taxon>Bacillati</taxon>
        <taxon>Actinomycetota</taxon>
        <taxon>Actinomycetes</taxon>
        <taxon>Kitasatosporales</taxon>
        <taxon>Streptomycetaceae</taxon>
        <taxon>Streptacidiphilus</taxon>
    </lineage>
</organism>
<proteinExistence type="predicted"/>
<evidence type="ECO:0000313" key="5">
    <source>
        <dbReference type="Proteomes" id="UP001592530"/>
    </source>
</evidence>
<dbReference type="Gene3D" id="2.130.10.10">
    <property type="entry name" value="YVTN repeat-like/Quinoprotein amine dehydrogenase"/>
    <property type="match status" value="1"/>
</dbReference>
<feature type="transmembrane region" description="Helical" evidence="2">
    <location>
        <begin position="195"/>
        <end position="217"/>
    </location>
</feature>
<gene>
    <name evidence="4" type="ORF">ACEZDB_30545</name>
</gene>
<keyword evidence="2" id="KW-0812">Transmembrane</keyword>
<feature type="region of interest" description="Disordered" evidence="1">
    <location>
        <begin position="133"/>
        <end position="174"/>
    </location>
</feature>
<evidence type="ECO:0000256" key="2">
    <source>
        <dbReference type="SAM" id="Phobius"/>
    </source>
</evidence>
<feature type="domain" description="Pyrrolo-quinoline quinone repeat" evidence="3">
    <location>
        <begin position="274"/>
        <end position="436"/>
    </location>
</feature>
<feature type="compositionally biased region" description="Low complexity" evidence="1">
    <location>
        <begin position="52"/>
        <end position="86"/>
    </location>
</feature>
<keyword evidence="2" id="KW-0472">Membrane</keyword>
<dbReference type="InterPro" id="IPR002372">
    <property type="entry name" value="PQQ_rpt_dom"/>
</dbReference>
<reference evidence="4 5" key="1">
    <citation type="submission" date="2024-09" db="EMBL/GenBank/DDBJ databases">
        <authorList>
            <person name="Lee S.D."/>
        </authorList>
    </citation>
    <scope>NUCLEOTIDE SEQUENCE [LARGE SCALE GENOMIC DNA]</scope>
    <source>
        <strain evidence="4 5">N1-3</strain>
    </source>
</reference>
<keyword evidence="2" id="KW-1133">Transmembrane helix</keyword>
<dbReference type="InterPro" id="IPR011047">
    <property type="entry name" value="Quinoprotein_ADH-like_sf"/>
</dbReference>
<accession>A0ABV6X9M9</accession>
<dbReference type="EMBL" id="JBHEZY010000016">
    <property type="protein sequence ID" value="MFC1434990.1"/>
    <property type="molecule type" value="Genomic_DNA"/>
</dbReference>
<evidence type="ECO:0000256" key="1">
    <source>
        <dbReference type="SAM" id="MobiDB-lite"/>
    </source>
</evidence>
<name>A0ABV6X9M9_9ACTN</name>
<dbReference type="SUPFAM" id="SSF50998">
    <property type="entry name" value="Quinoprotein alcohol dehydrogenase-like"/>
    <property type="match status" value="1"/>
</dbReference>
<dbReference type="Pfam" id="PF13360">
    <property type="entry name" value="PQQ_2"/>
    <property type="match status" value="1"/>
</dbReference>
<evidence type="ECO:0000259" key="3">
    <source>
        <dbReference type="Pfam" id="PF13360"/>
    </source>
</evidence>
<dbReference type="Proteomes" id="UP001592530">
    <property type="component" value="Unassembled WGS sequence"/>
</dbReference>
<feature type="compositionally biased region" description="Pro residues" evidence="1">
    <location>
        <begin position="158"/>
        <end position="168"/>
    </location>
</feature>
<sequence>MERDPSGTEYGQYWQPEAQQPEGYAQPAPPQAQAYDQSAGYGYPPAYPEQPYPEQAYQDPQYQAQPQPQQYAAYPEQQQYQGYYQPSADYQTTGYQQAEYQPTEYQYGVPAQQGYDATAQWSSTGMYQAEQYPAPEAQPQAQPPVEPEPEPEPEPPAEPDPATGPEPRPAGEDPLLPRLAAAATGRAPGTDRRSFLLRAGVGLLALIVVAVAGYAVAGRGGTKKPAAGAGSQANLSGTHSKAWSAPAVPASAGNDGLLGSWLLPDALVRGDGTAVTAYDTAKGGKLWTVVPPSPGAVPCAMSPTVSSTGVGAVLFQAKAGTGQACTQLVAVDTATGKQKWTATINKATKAYSASVMVNDTRAVAVGDAAAVGYDLGTGKQSWTYAGPGKFCGALGGSGVASTLLLQSTCADTNPKQQAINLNADTGKLVWWRGLPQTAASYTVLSAVPAVVAVHMTAAGKDTIMSFSAKGDTQASIPVTQPAGLLDSTHGAFDPDPALFFQDSTMIAEITPGGAASGTAGLLTAFNLVDGKQLWQATPLEKGRSALVGIDSTAAVVATEERIGQQARLSHFDLTTGKESSGGNFPRGTGSLLTSGRILYRGSLVAVLPEFTNPYGSSATVFNAAG</sequence>
<feature type="compositionally biased region" description="Acidic residues" evidence="1">
    <location>
        <begin position="147"/>
        <end position="157"/>
    </location>
</feature>